<reference evidence="2 3" key="1">
    <citation type="submission" date="2018-05" db="EMBL/GenBank/DDBJ databases">
        <title>Genomic Encyclopedia of Type Strains, Phase IV (KMG-V): Genome sequencing to study the core and pangenomes of soil and plant-associated prokaryotes.</title>
        <authorList>
            <person name="Whitman W."/>
        </authorList>
    </citation>
    <scope>NUCLEOTIDE SEQUENCE [LARGE SCALE GENOMIC DNA]</scope>
    <source>
        <strain evidence="2 3">SCZa-39</strain>
    </source>
</reference>
<organism evidence="2 3">
    <name type="scientific">Paraburkholderia unamae</name>
    <dbReference type="NCBI Taxonomy" id="219649"/>
    <lineage>
        <taxon>Bacteria</taxon>
        <taxon>Pseudomonadati</taxon>
        <taxon>Pseudomonadota</taxon>
        <taxon>Betaproteobacteria</taxon>
        <taxon>Burkholderiales</taxon>
        <taxon>Burkholderiaceae</taxon>
        <taxon>Paraburkholderia</taxon>
    </lineage>
</organism>
<dbReference type="Proteomes" id="UP000245712">
    <property type="component" value="Unassembled WGS sequence"/>
</dbReference>
<feature type="region of interest" description="Disordered" evidence="1">
    <location>
        <begin position="438"/>
        <end position="467"/>
    </location>
</feature>
<comment type="caution">
    <text evidence="2">The sequence shown here is derived from an EMBL/GenBank/DDBJ whole genome shotgun (WGS) entry which is preliminary data.</text>
</comment>
<evidence type="ECO:0000313" key="3">
    <source>
        <dbReference type="Proteomes" id="UP000245712"/>
    </source>
</evidence>
<feature type="region of interest" description="Disordered" evidence="1">
    <location>
        <begin position="357"/>
        <end position="388"/>
    </location>
</feature>
<evidence type="ECO:0000313" key="2">
    <source>
        <dbReference type="EMBL" id="PVX83200.1"/>
    </source>
</evidence>
<proteinExistence type="predicted"/>
<protein>
    <recommendedName>
        <fullName evidence="4">TnsE C-terminal domain-containing protein</fullName>
    </recommendedName>
</protein>
<name>A0ABX5KNU1_9BURK</name>
<dbReference type="EMBL" id="QEOB01000007">
    <property type="protein sequence ID" value="PVX83200.1"/>
    <property type="molecule type" value="Genomic_DNA"/>
</dbReference>
<accession>A0ABX5KNU1</accession>
<sequence length="663" mass="74775">MSRWASGKQGDYLRAQAVERRLRKYAAHAFSESLLFRPYGRMNLSEELILSPMSLDTLTETTEASPSVEHRSPSGAIVVRPVSGNVRPSEDLRAIQGRVVVWWFGGVVQNRRDESVPKVAVFLRTLDKDNVPRAWQQINVALTHLGILRVGTVWQNGVRIGNVEQEDLRAEIEFNPGEWSFTSPDECSYKGEPSPLSSSDYPLRYQRDRNWLMSFRLPNGSNLLVPCIEFLTRCYGRSQEVPRILTTYRWEEAADRFFAPFDPTAVEPGYWPIRLRKRLHNGDTVFLAHALHDDFARNAAKSIFTQIRTAFKRGDSYTFPKVGPWFSGTATIKVRGHWINNGQTFLALRVDGLTEPSGIPLQRDRENSNKAENPATGSGVGEAWKGAPGRHIVRPPEIVDLTDADAPQFGAASTDVVEDDFEVLGEKRVVKDYRRYQAETSAGKRSDGGNPDSFSSGEVRGTGTDTGHASIHAHVAMESEGTLRDIWTALRKLPTSHPDQVRSVEWYTHENGFRSSEPPQLVALTPFDKDDKDITTRKRNWLFFDVENRLPRGILVARVVSPKKVIYIIEIQRRPRIAKADDGTETDAEESFQGLVFELHDELTFLDWLNQLLSEIRHVIGIVKKLTALCPGNAFSFRHVRSGDKHPGQAAVRNALEKLDIKI</sequence>
<keyword evidence="3" id="KW-1185">Reference proteome</keyword>
<evidence type="ECO:0000256" key="1">
    <source>
        <dbReference type="SAM" id="MobiDB-lite"/>
    </source>
</evidence>
<gene>
    <name evidence="2" type="ORF">C7402_107106</name>
</gene>
<feature type="compositionally biased region" description="Basic and acidic residues" evidence="1">
    <location>
        <begin position="438"/>
        <end position="447"/>
    </location>
</feature>
<evidence type="ECO:0008006" key="4">
    <source>
        <dbReference type="Google" id="ProtNLM"/>
    </source>
</evidence>